<feature type="region of interest" description="Disordered" evidence="11">
    <location>
        <begin position="58"/>
        <end position="106"/>
    </location>
</feature>
<accession>A0A9X0A5D0</accession>
<proteinExistence type="inferred from homology"/>
<dbReference type="PANTHER" id="PTHR28618">
    <property type="entry name" value="CENTROSOMAL PROTEIN POC5"/>
    <property type="match status" value="1"/>
</dbReference>
<reference evidence="12" key="1">
    <citation type="submission" date="2023-01" db="EMBL/GenBank/DDBJ databases">
        <title>Genome assembly of the deep-sea coral Lophelia pertusa.</title>
        <authorList>
            <person name="Herrera S."/>
            <person name="Cordes E."/>
        </authorList>
    </citation>
    <scope>NUCLEOTIDE SEQUENCE</scope>
    <source>
        <strain evidence="12">USNM1676648</strain>
        <tissue evidence="12">Polyp</tissue>
    </source>
</reference>
<feature type="compositionally biased region" description="Low complexity" evidence="11">
    <location>
        <begin position="58"/>
        <end position="84"/>
    </location>
</feature>
<evidence type="ECO:0000313" key="13">
    <source>
        <dbReference type="Proteomes" id="UP001163046"/>
    </source>
</evidence>
<gene>
    <name evidence="12" type="primary">POC5_1</name>
    <name evidence="12" type="ORF">OS493_003334</name>
</gene>
<comment type="similarity">
    <text evidence="2">Belongs to the POC5 family.</text>
</comment>
<dbReference type="EMBL" id="MU825397">
    <property type="protein sequence ID" value="KAJ7393677.1"/>
    <property type="molecule type" value="Genomic_DNA"/>
</dbReference>
<evidence type="ECO:0000256" key="2">
    <source>
        <dbReference type="ARBA" id="ARBA00010411"/>
    </source>
</evidence>
<evidence type="ECO:0000256" key="9">
    <source>
        <dbReference type="ARBA" id="ARBA00031694"/>
    </source>
</evidence>
<evidence type="ECO:0000256" key="6">
    <source>
        <dbReference type="ARBA" id="ARBA00023054"/>
    </source>
</evidence>
<dbReference type="PANTHER" id="PTHR28618:SF1">
    <property type="entry name" value="CENTROSOMAL PROTEIN POC5"/>
    <property type="match status" value="1"/>
</dbReference>
<comment type="function">
    <text evidence="10">Essential for the assembly of the distal half of centrioles, required for centriole elongation. Acts as a negative regulator of centriole elongation.</text>
</comment>
<dbReference type="GO" id="GO:0005814">
    <property type="term" value="C:centriole"/>
    <property type="evidence" value="ECO:0007669"/>
    <property type="project" value="UniProtKB-SubCell"/>
</dbReference>
<protein>
    <recommendedName>
        <fullName evidence="3">Centrosomal protein POC5</fullName>
    </recommendedName>
    <alternativeName>
        <fullName evidence="9">Protein of centriole 5</fullName>
    </alternativeName>
</protein>
<dbReference type="Proteomes" id="UP001163046">
    <property type="component" value="Unassembled WGS sequence"/>
</dbReference>
<comment type="subcellular location">
    <subcellularLocation>
        <location evidence="1">Cytoplasm</location>
        <location evidence="1">Cytoskeleton</location>
        <location evidence="1">Microtubule organizing center</location>
        <location evidence="1">Centrosome</location>
        <location evidence="1">Centriole</location>
    </subcellularLocation>
</comment>
<organism evidence="12 13">
    <name type="scientific">Desmophyllum pertusum</name>
    <dbReference type="NCBI Taxonomy" id="174260"/>
    <lineage>
        <taxon>Eukaryota</taxon>
        <taxon>Metazoa</taxon>
        <taxon>Cnidaria</taxon>
        <taxon>Anthozoa</taxon>
        <taxon>Hexacorallia</taxon>
        <taxon>Scleractinia</taxon>
        <taxon>Caryophylliina</taxon>
        <taxon>Caryophylliidae</taxon>
        <taxon>Desmophyllum</taxon>
    </lineage>
</organism>
<feature type="compositionally biased region" description="Basic and acidic residues" evidence="11">
    <location>
        <begin position="88"/>
        <end position="99"/>
    </location>
</feature>
<keyword evidence="8" id="KW-0131">Cell cycle</keyword>
<keyword evidence="5" id="KW-0677">Repeat</keyword>
<evidence type="ECO:0000256" key="8">
    <source>
        <dbReference type="ARBA" id="ARBA00023306"/>
    </source>
</evidence>
<evidence type="ECO:0000256" key="11">
    <source>
        <dbReference type="SAM" id="MobiDB-lite"/>
    </source>
</evidence>
<evidence type="ECO:0000256" key="3">
    <source>
        <dbReference type="ARBA" id="ARBA00014910"/>
    </source>
</evidence>
<sequence>MATDNESDSVPHISDMDSPGSSVSSSLQREYEELLKYAIVTPKIQVVPSVYDQSIPMKTTAASTETSSSGSSTSSTTSASTKSSESTEESHSAAKEHVKQLPGTPSLKVSFQGLGSMARDSLLRTETSTVMPMVNTPEVEHESLSSRSPEESPGSPLPASPVIDADLARMEALLDNWCLDLKRNVLAEFAQCKMGLFEKQKQLLMQEKRRYRINF</sequence>
<evidence type="ECO:0000256" key="7">
    <source>
        <dbReference type="ARBA" id="ARBA00023212"/>
    </source>
</evidence>
<feature type="region of interest" description="Disordered" evidence="11">
    <location>
        <begin position="1"/>
        <end position="26"/>
    </location>
</feature>
<name>A0A9X0A5D0_9CNID</name>
<evidence type="ECO:0000313" key="12">
    <source>
        <dbReference type="EMBL" id="KAJ7393677.1"/>
    </source>
</evidence>
<keyword evidence="7" id="KW-0206">Cytoskeleton</keyword>
<dbReference type="AlphaFoldDB" id="A0A9X0A5D0"/>
<dbReference type="InterPro" id="IPR033351">
    <property type="entry name" value="POC5"/>
</dbReference>
<feature type="compositionally biased region" description="Basic and acidic residues" evidence="11">
    <location>
        <begin position="138"/>
        <end position="150"/>
    </location>
</feature>
<evidence type="ECO:0000256" key="10">
    <source>
        <dbReference type="ARBA" id="ARBA00049959"/>
    </source>
</evidence>
<feature type="region of interest" description="Disordered" evidence="11">
    <location>
        <begin position="127"/>
        <end position="159"/>
    </location>
</feature>
<evidence type="ECO:0000256" key="4">
    <source>
        <dbReference type="ARBA" id="ARBA00022490"/>
    </source>
</evidence>
<feature type="compositionally biased region" description="Low complexity" evidence="11">
    <location>
        <begin position="16"/>
        <end position="26"/>
    </location>
</feature>
<evidence type="ECO:0000256" key="1">
    <source>
        <dbReference type="ARBA" id="ARBA00004114"/>
    </source>
</evidence>
<keyword evidence="4" id="KW-0963">Cytoplasm</keyword>
<evidence type="ECO:0000256" key="5">
    <source>
        <dbReference type="ARBA" id="ARBA00022737"/>
    </source>
</evidence>
<dbReference type="OrthoDB" id="10064898at2759"/>
<comment type="caution">
    <text evidence="12">The sequence shown here is derived from an EMBL/GenBank/DDBJ whole genome shotgun (WGS) entry which is preliminary data.</text>
</comment>
<keyword evidence="13" id="KW-1185">Reference proteome</keyword>
<keyword evidence="6" id="KW-0175">Coiled coil</keyword>